<dbReference type="PANTHER" id="PTHR42741:SF3">
    <property type="entry name" value="NITROREDUCTASE FAMILY PROTEIN"/>
    <property type="match status" value="1"/>
</dbReference>
<dbReference type="EMBL" id="AP009384">
    <property type="protein sequence ID" value="BAF89438.1"/>
    <property type="molecule type" value="Genomic_DNA"/>
</dbReference>
<sequence>MTASPGAGSRPVPEATDPGAVARGYHLRTKHRLGHYAAGPETLDWDAQPNPFREFSGCPKLALPVMAEDLAVRFDEMLTPGGVPPAPPTLGSVALLLELSFGLAAWKETGPDRWAVRCNPSSGNLHPTEAYVLARNIAGLEDGLHHYVSRDHALEHRAADPGAPDEPARLWVGLSSIHWREAWKYGERAFRYCQLDLGHALGALRYAAAALGWRVHLLTALPSAAVAARLGLDRAPDFAGAEAEEADVLVAIDMGVAGFEAMIPNAPAGPWAGRANCLDRHPMYRWPVIDVVSAATRASGGVLDALPAPSDLPAPLASGTAPASQVLLGRRSAQRFEAGFVMPAADFFALADALLPRCAAPFDMWPHAPQVHPVFFVHRVQGLATGLYALPRRADAEGPLRRMLRADFAWDDVPGAPAHLPLRRLVEADARGVMRTICCHQAIAGDSCVALSFVADFALELEVDPWRYRALHWEAGLLGHVLYLEAERAGLRGTGIGCFFDDALHELLGLEGERFQSLYQFTVGRPLHDGRILSLPAYPGRRPPPAPAQEPLA</sequence>
<reference evidence="2 3" key="6">
    <citation type="journal article" date="2011" name="Appl. Environ. Microbiol.">
        <title>Involvement of the azorhizobial chromosome partition gene (parA) in the onset of bacteroid differentiation during Sesbania rostrata stem nodule development.</title>
        <authorList>
            <person name="Liu CT."/>
            <person name="Lee KB."/>
            <person name="Wang YS."/>
            <person name="Peng MH."/>
            <person name="Lee KT."/>
            <person name="Suzuki S."/>
            <person name="Suzuki T."/>
            <person name="Oyaizu H."/>
        </authorList>
    </citation>
    <scope>NUCLEOTIDE SEQUENCE [LARGE SCALE GENOMIC DNA]</scope>
    <source>
        <strain evidence="3">ATCC 43989 / DSM 5975 / JCM 20966 / LMG 6465 / NBRC 14845 / NCIMB 13405 / ORS 571</strain>
    </source>
</reference>
<proteinExistence type="predicted"/>
<dbReference type="RefSeq" id="WP_012171963.1">
    <property type="nucleotide sequence ID" value="NC_009937.1"/>
</dbReference>
<evidence type="ECO:0000256" key="1">
    <source>
        <dbReference type="SAM" id="MobiDB-lite"/>
    </source>
</evidence>
<dbReference type="AlphaFoldDB" id="A8IIR5"/>
<name>A8IIR5_AZOC5</name>
<reference evidence="2 3" key="5">
    <citation type="journal article" date="2010" name="Appl. Environ. Microbiol.">
        <title>phrR-like gene praR of Azorhizobium caulinodans ORS571 is essential for symbiosis with Sesbania rostrata and is involved in expression of reb genes.</title>
        <authorList>
            <person name="Akiba N."/>
            <person name="Aono T."/>
            <person name="Toyazaki H."/>
            <person name="Sato S."/>
            <person name="Oyaizu H."/>
        </authorList>
    </citation>
    <scope>NUCLEOTIDE SEQUENCE [LARGE SCALE GENOMIC DNA]</scope>
    <source>
        <strain evidence="3">ATCC 43989 / DSM 5975 / JCM 20966 / LMG 6465 / NBRC 14845 / NCIMB 13405 / ORS 571</strain>
    </source>
</reference>
<reference evidence="2 3" key="1">
    <citation type="journal article" date="2007" name="Appl. Environ. Microbiol.">
        <title>Rhizobial factors required for stem nodule maturation and maintenance in Sesbania rostrata-Azorhizobium caulinodans ORS571 symbiosis.</title>
        <authorList>
            <person name="Suzuki S."/>
            <person name="Aono T."/>
            <person name="Lee KB."/>
            <person name="Suzuki T."/>
            <person name="Liu CT."/>
            <person name="Miwa H."/>
            <person name="Wakao S."/>
            <person name="Iki T."/>
            <person name="Oyaizu H."/>
        </authorList>
    </citation>
    <scope>NUCLEOTIDE SEQUENCE [LARGE SCALE GENOMIC DNA]</scope>
    <source>
        <strain evidence="3">ATCC 43989 / DSM 5975 / JCM 20966 / LMG 6465 / NBRC 14845 / NCIMB 13405 / ORS 571</strain>
    </source>
</reference>
<feature type="region of interest" description="Disordered" evidence="1">
    <location>
        <begin position="1"/>
        <end position="21"/>
    </location>
</feature>
<dbReference type="PANTHER" id="PTHR42741">
    <property type="entry name" value="NITROREDUCTASE FAMILY PROTEIN"/>
    <property type="match status" value="1"/>
</dbReference>
<evidence type="ECO:0000313" key="2">
    <source>
        <dbReference type="EMBL" id="BAF89438.1"/>
    </source>
</evidence>
<dbReference type="KEGG" id="azc:AZC_3440"/>
<dbReference type="Proteomes" id="UP000000270">
    <property type="component" value="Chromosome"/>
</dbReference>
<dbReference type="GO" id="GO:0016491">
    <property type="term" value="F:oxidoreductase activity"/>
    <property type="evidence" value="ECO:0007669"/>
    <property type="project" value="InterPro"/>
</dbReference>
<dbReference type="CDD" id="cd02142">
    <property type="entry name" value="McbC_SagB-like_oxidoreductase"/>
    <property type="match status" value="2"/>
</dbReference>
<dbReference type="HOGENOM" id="CLU_016148_0_0_5"/>
<reference evidence="2 3" key="3">
    <citation type="journal article" date="2008" name="BMC Genomics">
        <title>The genome of the versatile nitrogen fixer Azorhizobium caulinodans ORS571.</title>
        <authorList>
            <person name="Lee KB."/>
            <person name="Backer P.D."/>
            <person name="Aono T."/>
            <person name="Liu CT."/>
            <person name="Suzuki S."/>
            <person name="Suzuki T."/>
            <person name="Kaneko T."/>
            <person name="Yamada M."/>
            <person name="Tabata S."/>
            <person name="Kupfer D.M."/>
            <person name="Najar F.Z."/>
            <person name="Wiley G.B."/>
            <person name="Roe B."/>
            <person name="Binnewies T.T."/>
            <person name="Ussery D.W."/>
            <person name="D'Haeze W."/>
            <person name="Herder J.D."/>
            <person name="Gevers D."/>
            <person name="Vereecke D."/>
            <person name="Holsters M."/>
            <person name="Oyaizu H."/>
        </authorList>
    </citation>
    <scope>NUCLEOTIDE SEQUENCE [LARGE SCALE GENOMIC DNA]</scope>
    <source>
        <strain evidence="3">ATCC 43989 / DSM 5975 / JCM 20966 / LMG 6465 / NBRC 14845 / NCIMB 13405 / ORS 571</strain>
    </source>
</reference>
<protein>
    <submittedName>
        <fullName evidence="2">Uncharacterized protein</fullName>
    </submittedName>
</protein>
<reference evidence="2 3" key="4">
    <citation type="journal article" date="2009" name="Appl. Environ. Microbiol.">
        <title>Comparative genome-wide transcriptional profiling of Azorhizobium caulinodans ORS571 grown under free-living and symbiotic conditions.</title>
        <authorList>
            <person name="Tsukada S."/>
            <person name="Aono T."/>
            <person name="Akiba N."/>
            <person name="Lee KB."/>
            <person name="Liu CT."/>
            <person name="Toyazaki H."/>
            <person name="Oyaizu H."/>
        </authorList>
    </citation>
    <scope>NUCLEOTIDE SEQUENCE [LARGE SCALE GENOMIC DNA]</scope>
    <source>
        <strain evidence="3">ATCC 43989 / DSM 5975 / JCM 20966 / LMG 6465 / NBRC 14845 / NCIMB 13405 / ORS 571</strain>
    </source>
</reference>
<organism evidence="2 3">
    <name type="scientific">Azorhizobium caulinodans (strain ATCC 43989 / DSM 5975 / JCM 20966 / LMG 6465 / NBRC 14845 / NCIMB 13405 / ORS 571)</name>
    <dbReference type="NCBI Taxonomy" id="438753"/>
    <lineage>
        <taxon>Bacteria</taxon>
        <taxon>Pseudomonadati</taxon>
        <taxon>Pseudomonadota</taxon>
        <taxon>Alphaproteobacteria</taxon>
        <taxon>Hyphomicrobiales</taxon>
        <taxon>Xanthobacteraceae</taxon>
        <taxon>Azorhizobium</taxon>
    </lineage>
</organism>
<dbReference type="SUPFAM" id="SSF55469">
    <property type="entry name" value="FMN-dependent nitroreductase-like"/>
    <property type="match status" value="2"/>
</dbReference>
<dbReference type="InterPro" id="IPR000415">
    <property type="entry name" value="Nitroreductase-like"/>
</dbReference>
<evidence type="ECO:0000313" key="3">
    <source>
        <dbReference type="Proteomes" id="UP000000270"/>
    </source>
</evidence>
<gene>
    <name evidence="2" type="ordered locus">AZC_3440</name>
</gene>
<accession>A8IIR5</accession>
<reference evidence="3" key="2">
    <citation type="submission" date="2007-04" db="EMBL/GenBank/DDBJ databases">
        <title>Complete genome sequence of the nitrogen-fixing bacterium Azorhizobium caulinodans ORS571.</title>
        <authorList>
            <person name="Lee K.B."/>
            <person name="Backer P.D."/>
            <person name="Aono T."/>
            <person name="Liu C.T."/>
            <person name="Suzuki S."/>
            <person name="Suzuki T."/>
            <person name="Kaneko T."/>
            <person name="Yamada M."/>
            <person name="Tabata S."/>
            <person name="Kupfer D.M."/>
            <person name="Najar F.Z."/>
            <person name="Wiley G.B."/>
            <person name="Roe B."/>
            <person name="Binnewies T."/>
            <person name="Ussery D."/>
            <person name="Vereecke D."/>
            <person name="Gevers D."/>
            <person name="Holsters M."/>
            <person name="Oyaizu H."/>
        </authorList>
    </citation>
    <scope>NUCLEOTIDE SEQUENCE [LARGE SCALE GENOMIC DNA]</scope>
    <source>
        <strain evidence="3">ATCC 43989 / DSM 5975 / JCM 20966 / LMG 6465 / NBRC 14845 / NCIMB 13405 / ORS 571</strain>
    </source>
</reference>
<dbReference type="eggNOG" id="COG0778">
    <property type="taxonomic scope" value="Bacteria"/>
</dbReference>
<dbReference type="Gene3D" id="3.40.109.10">
    <property type="entry name" value="NADH Oxidase"/>
    <property type="match status" value="2"/>
</dbReference>
<keyword evidence="3" id="KW-1185">Reference proteome</keyword>
<dbReference type="STRING" id="438753.AZC_3440"/>